<reference evidence="5 6" key="1">
    <citation type="submission" date="2018-02" db="EMBL/GenBank/DDBJ databases">
        <title>Subsurface microbial communities from deep shales in Ohio and West Virginia, USA.</title>
        <authorList>
            <person name="Wrighton K."/>
        </authorList>
    </citation>
    <scope>NUCLEOTIDE SEQUENCE [LARGE SCALE GENOMIC DNA]</scope>
    <source>
        <strain evidence="5 6">OWC-G53F</strain>
    </source>
</reference>
<evidence type="ECO:0000313" key="6">
    <source>
        <dbReference type="Proteomes" id="UP000238071"/>
    </source>
</evidence>
<dbReference type="EC" id="2.1.1.-" evidence="3"/>
<keyword evidence="6" id="KW-1185">Reference proteome</keyword>
<dbReference type="InterPro" id="IPR002941">
    <property type="entry name" value="DNA_methylase_N4/N6"/>
</dbReference>
<feature type="domain" description="DNA methylase N-4/N-6" evidence="4">
    <location>
        <begin position="25"/>
        <end position="294"/>
    </location>
</feature>
<dbReference type="SUPFAM" id="SSF53335">
    <property type="entry name" value="S-adenosyl-L-methionine-dependent methyltransferases"/>
    <property type="match status" value="1"/>
</dbReference>
<dbReference type="GO" id="GO:0009007">
    <property type="term" value="F:site-specific DNA-methyltransferase (adenine-specific) activity"/>
    <property type="evidence" value="ECO:0007669"/>
    <property type="project" value="TreeGrafter"/>
</dbReference>
<dbReference type="PRINTS" id="PR00508">
    <property type="entry name" value="S21N4MTFRASE"/>
</dbReference>
<proteinExistence type="inferred from homology"/>
<dbReference type="AlphaFoldDB" id="A0A2S6H6H7"/>
<dbReference type="GO" id="GO:0003677">
    <property type="term" value="F:DNA binding"/>
    <property type="evidence" value="ECO:0007669"/>
    <property type="project" value="InterPro"/>
</dbReference>
<evidence type="ECO:0000256" key="2">
    <source>
        <dbReference type="ARBA" id="ARBA00022679"/>
    </source>
</evidence>
<organism evidence="5 6">
    <name type="scientific">Methylobacter tundripaludum</name>
    <dbReference type="NCBI Taxonomy" id="173365"/>
    <lineage>
        <taxon>Bacteria</taxon>
        <taxon>Pseudomonadati</taxon>
        <taxon>Pseudomonadota</taxon>
        <taxon>Gammaproteobacteria</taxon>
        <taxon>Methylococcales</taxon>
        <taxon>Methylococcaceae</taxon>
        <taxon>Methylobacter</taxon>
    </lineage>
</organism>
<name>A0A2S6H6H7_9GAMM</name>
<dbReference type="Proteomes" id="UP000238071">
    <property type="component" value="Unassembled WGS sequence"/>
</dbReference>
<accession>A0A2S6H6H7</accession>
<sequence length="310" mass="35495">MESFKNKVLLGDCRKVLKKLSDSTVSACITDPPYNYEFIGHKWDDSEIQRRKNRIKDSKTLVKNIPYGSGLAGGVRNERWYRRNRENILEYEDWCLEWATELFRICKPGASVLVFNSTRTIAHVQVALEKAGFYARDIVVYRRSSGIPKGINMEKNLEQKGYANPENWQGWHSCLRSEWEAICVVQKPLVNNYTQTLLEYGTGLFYAKHEDGGFQSNILENIKRDKTPDYNVHCTVKPLELMKKLVDIFVPRVEGTIVIDPFAGSGTTLVAAKQAGIDYIGIEVEPSYIDIIEKRLQSVSELQEMPLLFS</sequence>
<dbReference type="Pfam" id="PF01555">
    <property type="entry name" value="N6_N4_Mtase"/>
    <property type="match status" value="1"/>
</dbReference>
<dbReference type="PANTHER" id="PTHR13370:SF3">
    <property type="entry name" value="TRNA (GUANINE(10)-N2)-METHYLTRANSFERASE HOMOLOG"/>
    <property type="match status" value="1"/>
</dbReference>
<gene>
    <name evidence="5" type="ORF">B0F88_10247</name>
</gene>
<dbReference type="InterPro" id="IPR001091">
    <property type="entry name" value="RM_Methyltransferase"/>
</dbReference>
<dbReference type="GO" id="GO:0032259">
    <property type="term" value="P:methylation"/>
    <property type="evidence" value="ECO:0007669"/>
    <property type="project" value="UniProtKB-KW"/>
</dbReference>
<dbReference type="Gene3D" id="3.40.50.150">
    <property type="entry name" value="Vaccinia Virus protein VP39"/>
    <property type="match status" value="1"/>
</dbReference>
<dbReference type="EMBL" id="PTIY01000002">
    <property type="protein sequence ID" value="PPK73068.1"/>
    <property type="molecule type" value="Genomic_DNA"/>
</dbReference>
<comment type="similarity">
    <text evidence="3">Belongs to the N(4)/N(6)-methyltransferase family.</text>
</comment>
<keyword evidence="1 5" id="KW-0489">Methyltransferase</keyword>
<protein>
    <recommendedName>
        <fullName evidence="3">Methyltransferase</fullName>
        <ecNumber evidence="3">2.1.1.-</ecNumber>
    </recommendedName>
</protein>
<comment type="caution">
    <text evidence="5">The sequence shown here is derived from an EMBL/GenBank/DDBJ whole genome shotgun (WGS) entry which is preliminary data.</text>
</comment>
<dbReference type="GO" id="GO:0005737">
    <property type="term" value="C:cytoplasm"/>
    <property type="evidence" value="ECO:0007669"/>
    <property type="project" value="TreeGrafter"/>
</dbReference>
<dbReference type="PANTHER" id="PTHR13370">
    <property type="entry name" value="RNA METHYLASE-RELATED"/>
    <property type="match status" value="1"/>
</dbReference>
<dbReference type="InterPro" id="IPR029063">
    <property type="entry name" value="SAM-dependent_MTases_sf"/>
</dbReference>
<evidence type="ECO:0000259" key="4">
    <source>
        <dbReference type="Pfam" id="PF01555"/>
    </source>
</evidence>
<keyword evidence="2 5" id="KW-0808">Transferase</keyword>
<evidence type="ECO:0000256" key="3">
    <source>
        <dbReference type="RuleBase" id="RU362026"/>
    </source>
</evidence>
<evidence type="ECO:0000256" key="1">
    <source>
        <dbReference type="ARBA" id="ARBA00022603"/>
    </source>
</evidence>
<dbReference type="GO" id="GO:0008170">
    <property type="term" value="F:N-methyltransferase activity"/>
    <property type="evidence" value="ECO:0007669"/>
    <property type="project" value="InterPro"/>
</dbReference>
<evidence type="ECO:0000313" key="5">
    <source>
        <dbReference type="EMBL" id="PPK73068.1"/>
    </source>
</evidence>